<dbReference type="EMBL" id="JDRX01000001">
    <property type="protein sequence ID" value="KGN03429.1"/>
    <property type="molecule type" value="Genomic_DNA"/>
</dbReference>
<feature type="compositionally biased region" description="Basic and acidic residues" evidence="1">
    <location>
        <begin position="36"/>
        <end position="54"/>
    </location>
</feature>
<proteinExistence type="predicted"/>
<dbReference type="SUPFAM" id="SSF160214">
    <property type="entry name" value="FlaG-like"/>
    <property type="match status" value="1"/>
</dbReference>
<dbReference type="Gene3D" id="3.30.160.170">
    <property type="entry name" value="FlaG-like"/>
    <property type="match status" value="1"/>
</dbReference>
<protein>
    <submittedName>
        <fullName evidence="2">Uncharacterized protein</fullName>
    </submittedName>
</protein>
<comment type="caution">
    <text evidence="2">The sequence shown here is derived from an EMBL/GenBank/DDBJ whole genome shotgun (WGS) entry which is preliminary data.</text>
</comment>
<dbReference type="AlphaFoldDB" id="A0AA88ZQI0"/>
<evidence type="ECO:0000256" key="1">
    <source>
        <dbReference type="SAM" id="MobiDB-lite"/>
    </source>
</evidence>
<feature type="region of interest" description="Disordered" evidence="1">
    <location>
        <begin position="33"/>
        <end position="54"/>
    </location>
</feature>
<dbReference type="Pfam" id="PF03646">
    <property type="entry name" value="FlaG"/>
    <property type="match status" value="1"/>
</dbReference>
<gene>
    <name evidence="2" type="ORF">Z969_00210</name>
</gene>
<dbReference type="InterPro" id="IPR005186">
    <property type="entry name" value="FlaG"/>
</dbReference>
<sequence>MDINSITSGISLNNDISRTSQLENIQGSEIPVLKNENIDKDMSDKSKKDKSEKDIKSAVNKLNKFLQGENTHIEYERHKVFKNQFTIKIVDNKTKEVIKEVPPKKILDMVAEICKLAGVIVDKKA</sequence>
<name>A0AA88ZQI0_CLONO</name>
<organism evidence="2 3">
    <name type="scientific">Clostridium novyi A str. 4570</name>
    <dbReference type="NCBI Taxonomy" id="1444290"/>
    <lineage>
        <taxon>Bacteria</taxon>
        <taxon>Bacillati</taxon>
        <taxon>Bacillota</taxon>
        <taxon>Clostridia</taxon>
        <taxon>Eubacteriales</taxon>
        <taxon>Clostridiaceae</taxon>
        <taxon>Clostridium</taxon>
    </lineage>
</organism>
<reference evidence="2 3" key="1">
    <citation type="submission" date="2014-01" db="EMBL/GenBank/DDBJ databases">
        <title>Plasmidome dynamics in the species complex Clostridium novyi sensu lato converts strains of independent lineages into distinctly different pathogens.</title>
        <authorList>
            <person name="Skarin H."/>
            <person name="Segerman B."/>
        </authorList>
    </citation>
    <scope>NUCLEOTIDE SEQUENCE [LARGE SCALE GENOMIC DNA]</scope>
    <source>
        <strain evidence="2 3">4570</strain>
    </source>
</reference>
<dbReference type="Proteomes" id="UP000030016">
    <property type="component" value="Unassembled WGS sequence"/>
</dbReference>
<dbReference type="PANTHER" id="PTHR37166:SF1">
    <property type="entry name" value="PROTEIN FLAG"/>
    <property type="match status" value="1"/>
</dbReference>
<evidence type="ECO:0000313" key="3">
    <source>
        <dbReference type="Proteomes" id="UP000030016"/>
    </source>
</evidence>
<accession>A0AA88ZQI0</accession>
<dbReference type="RefSeq" id="WP_039247785.1">
    <property type="nucleotide sequence ID" value="NZ_JDRX01000001.1"/>
</dbReference>
<evidence type="ECO:0000313" key="2">
    <source>
        <dbReference type="EMBL" id="KGN03429.1"/>
    </source>
</evidence>
<dbReference type="InterPro" id="IPR035924">
    <property type="entry name" value="FlaG-like_sf"/>
</dbReference>
<dbReference type="PANTHER" id="PTHR37166">
    <property type="entry name" value="PROTEIN FLAG"/>
    <property type="match status" value="1"/>
</dbReference>